<dbReference type="Proteomes" id="UP000285864">
    <property type="component" value="Unassembled WGS sequence"/>
</dbReference>
<dbReference type="AlphaFoldDB" id="A0A412GTX0"/>
<sequence length="152" mass="17705">MKYMIRRWIILGITMLAVLPLWAQKGMHVEALFDGRFKQDKRAVEVLIKGKELKKYHLTLFRSLTVTDAPTLSKEIEALVNQDAETAVDKEVGKVGTRLYYGFFCFPPKNESYRYLFYRNTSVVPNSNKKPEVTVVYMEGQVTLEELKQMFK</sequence>
<gene>
    <name evidence="1" type="ORF">DWY20_04645</name>
</gene>
<name>A0A412GTX0_9BACT</name>
<dbReference type="Pfam" id="PF19603">
    <property type="entry name" value="DUF6108"/>
    <property type="match status" value="1"/>
</dbReference>
<proteinExistence type="predicted"/>
<evidence type="ECO:0000313" key="2">
    <source>
        <dbReference type="Proteomes" id="UP000285864"/>
    </source>
</evidence>
<keyword evidence="2" id="KW-1185">Reference proteome</keyword>
<dbReference type="EMBL" id="QRUU01000013">
    <property type="protein sequence ID" value="RGR98265.1"/>
    <property type="molecule type" value="Genomic_DNA"/>
</dbReference>
<accession>A0A412GTX0</accession>
<comment type="caution">
    <text evidence="1">The sequence shown here is derived from an EMBL/GenBank/DDBJ whole genome shotgun (WGS) entry which is preliminary data.</text>
</comment>
<dbReference type="InterPro" id="IPR046090">
    <property type="entry name" value="DUF6108"/>
</dbReference>
<protein>
    <recommendedName>
        <fullName evidence="3">DUF4252 domain-containing protein</fullName>
    </recommendedName>
</protein>
<evidence type="ECO:0000313" key="1">
    <source>
        <dbReference type="EMBL" id="RGR98265.1"/>
    </source>
</evidence>
<reference evidence="1 2" key="1">
    <citation type="submission" date="2018-08" db="EMBL/GenBank/DDBJ databases">
        <title>A genome reference for cultivated species of the human gut microbiota.</title>
        <authorList>
            <person name="Zou Y."/>
            <person name="Xue W."/>
            <person name="Luo G."/>
        </authorList>
    </citation>
    <scope>NUCLEOTIDE SEQUENCE [LARGE SCALE GENOMIC DNA]</scope>
    <source>
        <strain evidence="1 2">AF24-2</strain>
    </source>
</reference>
<organism evidence="1 2">
    <name type="scientific">Phocaeicola coprocola</name>
    <dbReference type="NCBI Taxonomy" id="310298"/>
    <lineage>
        <taxon>Bacteria</taxon>
        <taxon>Pseudomonadati</taxon>
        <taxon>Bacteroidota</taxon>
        <taxon>Bacteroidia</taxon>
        <taxon>Bacteroidales</taxon>
        <taxon>Bacteroidaceae</taxon>
        <taxon>Phocaeicola</taxon>
    </lineage>
</organism>
<evidence type="ECO:0008006" key="3">
    <source>
        <dbReference type="Google" id="ProtNLM"/>
    </source>
</evidence>